<gene>
    <name evidence="2" type="ORF">HPB48_008826</name>
</gene>
<reference evidence="2 3" key="1">
    <citation type="journal article" date="2020" name="Cell">
        <title>Large-Scale Comparative Analyses of Tick Genomes Elucidate Their Genetic Diversity and Vector Capacities.</title>
        <authorList>
            <consortium name="Tick Genome and Microbiome Consortium (TIGMIC)"/>
            <person name="Jia N."/>
            <person name="Wang J."/>
            <person name="Shi W."/>
            <person name="Du L."/>
            <person name="Sun Y."/>
            <person name="Zhan W."/>
            <person name="Jiang J.F."/>
            <person name="Wang Q."/>
            <person name="Zhang B."/>
            <person name="Ji P."/>
            <person name="Bell-Sakyi L."/>
            <person name="Cui X.M."/>
            <person name="Yuan T.T."/>
            <person name="Jiang B.G."/>
            <person name="Yang W.F."/>
            <person name="Lam T.T."/>
            <person name="Chang Q.C."/>
            <person name="Ding S.J."/>
            <person name="Wang X.J."/>
            <person name="Zhu J.G."/>
            <person name="Ruan X.D."/>
            <person name="Zhao L."/>
            <person name="Wei J.T."/>
            <person name="Ye R.Z."/>
            <person name="Que T.C."/>
            <person name="Du C.H."/>
            <person name="Zhou Y.H."/>
            <person name="Cheng J.X."/>
            <person name="Dai P.F."/>
            <person name="Guo W.B."/>
            <person name="Han X.H."/>
            <person name="Huang E.J."/>
            <person name="Li L.F."/>
            <person name="Wei W."/>
            <person name="Gao Y.C."/>
            <person name="Liu J.Z."/>
            <person name="Shao H.Z."/>
            <person name="Wang X."/>
            <person name="Wang C.C."/>
            <person name="Yang T.C."/>
            <person name="Huo Q.B."/>
            <person name="Li W."/>
            <person name="Chen H.Y."/>
            <person name="Chen S.E."/>
            <person name="Zhou L.G."/>
            <person name="Ni X.B."/>
            <person name="Tian J.H."/>
            <person name="Sheng Y."/>
            <person name="Liu T."/>
            <person name="Pan Y.S."/>
            <person name="Xia L.Y."/>
            <person name="Li J."/>
            <person name="Zhao F."/>
            <person name="Cao W.C."/>
        </authorList>
    </citation>
    <scope>NUCLEOTIDE SEQUENCE [LARGE SCALE GENOMIC DNA]</scope>
    <source>
        <strain evidence="2">HaeL-2018</strain>
    </source>
</reference>
<evidence type="ECO:0000313" key="3">
    <source>
        <dbReference type="Proteomes" id="UP000821853"/>
    </source>
</evidence>
<comment type="caution">
    <text evidence="2">The sequence shown here is derived from an EMBL/GenBank/DDBJ whole genome shotgun (WGS) entry which is preliminary data.</text>
</comment>
<organism evidence="2 3">
    <name type="scientific">Haemaphysalis longicornis</name>
    <name type="common">Bush tick</name>
    <dbReference type="NCBI Taxonomy" id="44386"/>
    <lineage>
        <taxon>Eukaryota</taxon>
        <taxon>Metazoa</taxon>
        <taxon>Ecdysozoa</taxon>
        <taxon>Arthropoda</taxon>
        <taxon>Chelicerata</taxon>
        <taxon>Arachnida</taxon>
        <taxon>Acari</taxon>
        <taxon>Parasitiformes</taxon>
        <taxon>Ixodida</taxon>
        <taxon>Ixodoidea</taxon>
        <taxon>Ixodidae</taxon>
        <taxon>Haemaphysalinae</taxon>
        <taxon>Haemaphysalis</taxon>
    </lineage>
</organism>
<accession>A0A9J6FKR3</accession>
<feature type="compositionally biased region" description="Basic and acidic residues" evidence="1">
    <location>
        <begin position="1"/>
        <end position="11"/>
    </location>
</feature>
<evidence type="ECO:0000256" key="1">
    <source>
        <dbReference type="SAM" id="MobiDB-lite"/>
    </source>
</evidence>
<sequence>MELPKPRKQENGTKATHSKLRREEDIIMLKKTVAHDATLPVCRAYADTSGRRGICTFVRKRLTAIMQQRNKGKKPEY</sequence>
<dbReference type="VEuPathDB" id="VectorBase:HLOH_044150"/>
<protein>
    <submittedName>
        <fullName evidence="2">Uncharacterized protein</fullName>
    </submittedName>
</protein>
<dbReference type="AlphaFoldDB" id="A0A9J6FKR3"/>
<proteinExistence type="predicted"/>
<name>A0A9J6FKR3_HAELO</name>
<dbReference type="Proteomes" id="UP000821853">
    <property type="component" value="Chromosome 2"/>
</dbReference>
<dbReference type="EMBL" id="JABSTR010000004">
    <property type="protein sequence ID" value="KAH9366830.1"/>
    <property type="molecule type" value="Genomic_DNA"/>
</dbReference>
<keyword evidence="3" id="KW-1185">Reference proteome</keyword>
<evidence type="ECO:0000313" key="2">
    <source>
        <dbReference type="EMBL" id="KAH9366830.1"/>
    </source>
</evidence>
<feature type="region of interest" description="Disordered" evidence="1">
    <location>
        <begin position="1"/>
        <end position="21"/>
    </location>
</feature>